<keyword evidence="3" id="KW-1003">Cell membrane</keyword>
<dbReference type="PANTHER" id="PTHR43744">
    <property type="entry name" value="ABC TRANSPORTER PERMEASE PROTEIN MG189-RELATED-RELATED"/>
    <property type="match status" value="1"/>
</dbReference>
<evidence type="ECO:0000256" key="7">
    <source>
        <dbReference type="RuleBase" id="RU363032"/>
    </source>
</evidence>
<feature type="transmembrane region" description="Helical" evidence="7">
    <location>
        <begin position="129"/>
        <end position="154"/>
    </location>
</feature>
<organism evidence="10">
    <name type="scientific">Paenibacillus ihbetae</name>
    <dbReference type="NCBI Taxonomy" id="1870820"/>
    <lineage>
        <taxon>Bacteria</taxon>
        <taxon>Bacillati</taxon>
        <taxon>Bacillota</taxon>
        <taxon>Bacilli</taxon>
        <taxon>Bacillales</taxon>
        <taxon>Paenibacillaceae</taxon>
        <taxon>Paenibacillus</taxon>
    </lineage>
</organism>
<feature type="transmembrane region" description="Helical" evidence="7">
    <location>
        <begin position="91"/>
        <end position="117"/>
    </location>
</feature>
<feature type="transmembrane region" description="Helical" evidence="7">
    <location>
        <begin position="174"/>
        <end position="195"/>
    </location>
</feature>
<proteinExistence type="inferred from homology"/>
<dbReference type="Pfam" id="PF00528">
    <property type="entry name" value="BPD_transp_1"/>
    <property type="match status" value="1"/>
</dbReference>
<dbReference type="PROSITE" id="PS50928">
    <property type="entry name" value="ABC_TM1"/>
    <property type="match status" value="1"/>
</dbReference>
<dbReference type="AlphaFoldDB" id="A0A1B2E5A3"/>
<gene>
    <name evidence="10" type="ORF">BBD41_22650</name>
</gene>
<comment type="similarity">
    <text evidence="7">Belongs to the binding-protein-dependent transport system permease family.</text>
</comment>
<dbReference type="RefSeq" id="WP_099478812.1">
    <property type="nucleotide sequence ID" value="NZ_CP016809.1"/>
</dbReference>
<keyword evidence="6 7" id="KW-0472">Membrane</keyword>
<evidence type="ECO:0000256" key="8">
    <source>
        <dbReference type="SAM" id="MobiDB-lite"/>
    </source>
</evidence>
<dbReference type="InterPro" id="IPR035906">
    <property type="entry name" value="MetI-like_sf"/>
</dbReference>
<evidence type="ECO:0000313" key="10">
    <source>
        <dbReference type="EMBL" id="ANY75146.1"/>
    </source>
</evidence>
<feature type="transmembrane region" description="Helical" evidence="7">
    <location>
        <begin position="29"/>
        <end position="50"/>
    </location>
</feature>
<comment type="subcellular location">
    <subcellularLocation>
        <location evidence="1 7">Cell membrane</location>
        <topology evidence="1 7">Multi-pass membrane protein</topology>
    </subcellularLocation>
</comment>
<evidence type="ECO:0000256" key="3">
    <source>
        <dbReference type="ARBA" id="ARBA00022475"/>
    </source>
</evidence>
<dbReference type="PANTHER" id="PTHR43744:SF12">
    <property type="entry name" value="ABC TRANSPORTER PERMEASE PROTEIN MG189-RELATED"/>
    <property type="match status" value="1"/>
</dbReference>
<keyword evidence="2 7" id="KW-0813">Transport</keyword>
<protein>
    <submittedName>
        <fullName evidence="10">ABC transporter permease</fullName>
    </submittedName>
</protein>
<feature type="transmembrane region" description="Helical" evidence="7">
    <location>
        <begin position="216"/>
        <end position="241"/>
    </location>
</feature>
<reference evidence="10" key="1">
    <citation type="submission" date="2016-08" db="EMBL/GenBank/DDBJ databases">
        <title>Complete Genome Seqeunce of Paenibacillus sp. nov. IHBB 9852 from high altitute lake of Indian trans-Himalayas.</title>
        <authorList>
            <person name="Kiran S."/>
            <person name="Swarnkar M.K."/>
            <person name="Rana A."/>
            <person name="Tewari R."/>
            <person name="Gulati A."/>
        </authorList>
    </citation>
    <scope>NUCLEOTIDE SEQUENCE [LARGE SCALE GENOMIC DNA]</scope>
    <source>
        <strain evidence="10">IHBB 9852</strain>
    </source>
</reference>
<keyword evidence="4 7" id="KW-0812">Transmembrane</keyword>
<evidence type="ECO:0000256" key="6">
    <source>
        <dbReference type="ARBA" id="ARBA00023136"/>
    </source>
</evidence>
<dbReference type="CDD" id="cd06261">
    <property type="entry name" value="TM_PBP2"/>
    <property type="match status" value="1"/>
</dbReference>
<evidence type="ECO:0000259" key="9">
    <source>
        <dbReference type="PROSITE" id="PS50928"/>
    </source>
</evidence>
<dbReference type="Gene3D" id="1.10.3720.10">
    <property type="entry name" value="MetI-like"/>
    <property type="match status" value="1"/>
</dbReference>
<feature type="region of interest" description="Disordered" evidence="8">
    <location>
        <begin position="1"/>
        <end position="21"/>
    </location>
</feature>
<evidence type="ECO:0000256" key="4">
    <source>
        <dbReference type="ARBA" id="ARBA00022692"/>
    </source>
</evidence>
<accession>A0A1B2E5A3</accession>
<feature type="domain" description="ABC transmembrane type-1" evidence="9">
    <location>
        <begin position="92"/>
        <end position="295"/>
    </location>
</feature>
<dbReference type="InterPro" id="IPR000515">
    <property type="entry name" value="MetI-like"/>
</dbReference>
<feature type="transmembrane region" description="Helical" evidence="7">
    <location>
        <begin position="274"/>
        <end position="295"/>
    </location>
</feature>
<keyword evidence="5 7" id="KW-1133">Transmembrane helix</keyword>
<dbReference type="GO" id="GO:0055085">
    <property type="term" value="P:transmembrane transport"/>
    <property type="evidence" value="ECO:0007669"/>
    <property type="project" value="InterPro"/>
</dbReference>
<dbReference type="SUPFAM" id="SSF161098">
    <property type="entry name" value="MetI-like"/>
    <property type="match status" value="1"/>
</dbReference>
<dbReference type="EMBL" id="CP016809">
    <property type="protein sequence ID" value="ANY75146.1"/>
    <property type="molecule type" value="Genomic_DNA"/>
</dbReference>
<evidence type="ECO:0000256" key="5">
    <source>
        <dbReference type="ARBA" id="ARBA00022989"/>
    </source>
</evidence>
<dbReference type="KEGG" id="pib:BBD41_22650"/>
<evidence type="ECO:0000256" key="1">
    <source>
        <dbReference type="ARBA" id="ARBA00004651"/>
    </source>
</evidence>
<dbReference type="GO" id="GO:0005886">
    <property type="term" value="C:plasma membrane"/>
    <property type="evidence" value="ECO:0007669"/>
    <property type="project" value="UniProtKB-SubCell"/>
</dbReference>
<evidence type="ECO:0000256" key="2">
    <source>
        <dbReference type="ARBA" id="ARBA00022448"/>
    </source>
</evidence>
<name>A0A1B2E5A3_9BACL</name>
<sequence>MMAEHVPQSNGRPRPGTERLGAPARRKGLSFIFYLISSVIAVMMFLPFYWSVLTSFKPDNEMFSMPIKWITTNITFEHYYNAFTTVPFGLYFWNSFVLATTGVLLNLFFGSLSGYAFAKLDFKMNQPFFRILLVSMMVPGIVTMIPSVYVLRHIPFVGGNDLFGSGGHGLMNSFWGIILPGASGTFAVFFMRQFFLTLPKDMMEMARIEGCGEFKIFWRIYLPLTKPALATLGIFTFQAGWNSFLWPMIVLNDPAKATIQMGLQAFSYNYQTDYGPMMAGALVAILPILVLFLMLQRYFIQGIAFSGIKG</sequence>